<dbReference type="STRING" id="983964.A0A2T4ASV3"/>
<dbReference type="InterPro" id="IPR002110">
    <property type="entry name" value="Ankyrin_rpt"/>
</dbReference>
<organism evidence="6 7">
    <name type="scientific">Trichoderma harzianum CBS 226.95</name>
    <dbReference type="NCBI Taxonomy" id="983964"/>
    <lineage>
        <taxon>Eukaryota</taxon>
        <taxon>Fungi</taxon>
        <taxon>Dikarya</taxon>
        <taxon>Ascomycota</taxon>
        <taxon>Pezizomycotina</taxon>
        <taxon>Sordariomycetes</taxon>
        <taxon>Hypocreomycetidae</taxon>
        <taxon>Hypocreales</taxon>
        <taxon>Hypocreaceae</taxon>
        <taxon>Trichoderma</taxon>
    </lineage>
</organism>
<evidence type="ECO:0000313" key="7">
    <source>
        <dbReference type="Proteomes" id="UP000241690"/>
    </source>
</evidence>
<feature type="repeat" description="ANK" evidence="3">
    <location>
        <begin position="1108"/>
        <end position="1132"/>
    </location>
</feature>
<feature type="domain" description="GPI inositol-deacylase winged helix" evidence="4">
    <location>
        <begin position="668"/>
        <end position="752"/>
    </location>
</feature>
<evidence type="ECO:0000259" key="5">
    <source>
        <dbReference type="Pfam" id="PF24883"/>
    </source>
</evidence>
<dbReference type="SMART" id="SM00248">
    <property type="entry name" value="ANK"/>
    <property type="match status" value="10"/>
</dbReference>
<dbReference type="PROSITE" id="PS50297">
    <property type="entry name" value="ANK_REP_REGION"/>
    <property type="match status" value="5"/>
</dbReference>
<evidence type="ECO:0000256" key="2">
    <source>
        <dbReference type="ARBA" id="ARBA00023043"/>
    </source>
</evidence>
<dbReference type="Gene3D" id="3.40.50.300">
    <property type="entry name" value="P-loop containing nucleotide triphosphate hydrolases"/>
    <property type="match status" value="1"/>
</dbReference>
<keyword evidence="1" id="KW-0677">Repeat</keyword>
<dbReference type="Pfam" id="PF24883">
    <property type="entry name" value="NPHP3_N"/>
    <property type="match status" value="1"/>
</dbReference>
<dbReference type="InterPro" id="IPR036770">
    <property type="entry name" value="Ankyrin_rpt-contain_sf"/>
</dbReference>
<feature type="repeat" description="ANK" evidence="3">
    <location>
        <begin position="1210"/>
        <end position="1234"/>
    </location>
</feature>
<dbReference type="Gene3D" id="1.25.40.20">
    <property type="entry name" value="Ankyrin repeat-containing domain"/>
    <property type="match status" value="4"/>
</dbReference>
<reference evidence="6 7" key="1">
    <citation type="submission" date="2016-07" db="EMBL/GenBank/DDBJ databases">
        <title>Multiple horizontal gene transfer events from other fungi enriched the ability of initially mycotrophic Trichoderma (Ascomycota) to feed on dead plant biomass.</title>
        <authorList>
            <consortium name="DOE Joint Genome Institute"/>
            <person name="Aerts A."/>
            <person name="Atanasova L."/>
            <person name="Chenthamara K."/>
            <person name="Zhang J."/>
            <person name="Grujic M."/>
            <person name="Henrissat B."/>
            <person name="Kuo A."/>
            <person name="Salamov A."/>
            <person name="Lipzen A."/>
            <person name="Labutti K."/>
            <person name="Barry K."/>
            <person name="Miao Y."/>
            <person name="Rahimi M.J."/>
            <person name="Shen Q."/>
            <person name="Grigoriev I.V."/>
            <person name="Kubicek C.P."/>
            <person name="Druzhinina I.S."/>
        </authorList>
    </citation>
    <scope>NUCLEOTIDE SEQUENCE [LARGE SCALE GENOMIC DNA]</scope>
    <source>
        <strain evidence="6 7">CBS 226.95</strain>
    </source>
</reference>
<dbReference type="EMBL" id="KZ679675">
    <property type="protein sequence ID" value="PTB60145.1"/>
    <property type="molecule type" value="Genomic_DNA"/>
</dbReference>
<accession>A0A2T4ASV3</accession>
<proteinExistence type="predicted"/>
<dbReference type="RefSeq" id="XP_024779822.1">
    <property type="nucleotide sequence ID" value="XM_024915486.1"/>
</dbReference>
<dbReference type="InterPro" id="IPR054471">
    <property type="entry name" value="GPIID_WHD"/>
</dbReference>
<feature type="repeat" description="ANK" evidence="3">
    <location>
        <begin position="971"/>
        <end position="995"/>
    </location>
</feature>
<sequence length="1268" mass="140745">MTSLPTDDQYLPRERRTFRVRGVPHDWNRDRLTSFLTENGYVGPVIQSLANEIHGRSQTATATFQSVPNQLQELLHDPANGIGLYVPSSDQHSRPRSLMLDTAFLGVTTLYTPPPQDHKVDLVAISGLGGHPFGSFKERDGEHMWLRDAIPDHITEEEDGRPILRVMIYGYSSNLFQSDSFQNLEDLGTAFHRHLRKLATTGAFKPIVFIAHSLGGLVLKQTLISLYKSKDEEDLKLLRAVYGIAFFGVPHDGMDISSLIAMVENGPNRFLLESIGLFSSQILSVQHREFLEALGTRESKIICFYETRMSPTAIKFQNPSPYTAESGRMGRSSSVLSTHSEMVKFGPEDDEYEKVVELIQSLVREARQTQERKPFEHMQTRSSGVNDATSGTCTWLLHHETYIRWIASNHGLFWIKGKPGSGKSTLLKYAFSYQKNLSSTTNNTANGDIFLSFFFHDRGDELQKTPFGLFRSLLHQVLKQAPNALSDLVDDFTQKSKDMGNYQEKWKWDPNDLWRFLESSLPRVLAVRSVWLFVDALDECGEINAKDLVKKFKLLTERITPCLLTAINSGSVSAVVCLERENRGDISTYVRSELFPYGESMSITIPDLIIDRASGVFLWAELVVKIGVDLGLNGDGPAKIMAAVHSIPKDLDELYKRLIHNMTPASLKLIKWVCFATRPLSVSELRWAMAVRADYSSLNACQNAEDYIPDDDRMKKQIVKLSRGLAEVTTGDDLIVQFIHQSVKDFFIDKGLSKLVEEIVGDSTTPYAATGMSHLELSKTCIKYFAMEEIVQLKNYERQKLYAEFPFLRYAISSWVAHLKESDDYGITPEGVLSLLEWPSNDILDIWTKIYNEMHRYSDGCPTDNTHLDHVAARYNIQGVMNAILQSDGGTTIGIDLKDGSEMAPLAWAARNGHEGVCRLLLATATGRVKIDAKYINKQTPLLLAAQGGHQAVVSLLLATKQVDINVEDGAGMTALSLAARNGDVALVKLLLATGQIDFVTKSHGNFHSLLYAARNRHEVLFKVIIAGVHPEMINSTNYEGNTLLCWAAKFGYEAIVKLLLDTGQVEINSKNDDIQIALSSAMRWGHKAVVKLLLDTGQVKINSKNDDGYTTLSSAVRWGHEAVVKLLLDTGQVEINLKNDDGSTALSSAAGWGYKAVVKLLLDIGQVEINSKNNNGHTALSLAAGLGHEAVVKLLLGTGQVEMNLKDRGGRTALMLAALYGNEAVVKLLLNTGQVEVNLKDFKGQTALELATKRGHEAVVKLLLGTG</sequence>
<dbReference type="InterPro" id="IPR029058">
    <property type="entry name" value="AB_hydrolase_fold"/>
</dbReference>
<evidence type="ECO:0000313" key="6">
    <source>
        <dbReference type="EMBL" id="PTB60145.1"/>
    </source>
</evidence>
<dbReference type="AlphaFoldDB" id="A0A2T4ASV3"/>
<feature type="repeat" description="ANK" evidence="3">
    <location>
        <begin position="1244"/>
        <end position="1268"/>
    </location>
</feature>
<gene>
    <name evidence="6" type="ORF">M431DRAFT_476679</name>
</gene>
<feature type="domain" description="Nephrocystin 3-like N-terminal" evidence="5">
    <location>
        <begin position="391"/>
        <end position="556"/>
    </location>
</feature>
<dbReference type="PANTHER" id="PTHR24171">
    <property type="entry name" value="ANKYRIN REPEAT DOMAIN-CONTAINING PROTEIN 39-RELATED"/>
    <property type="match status" value="1"/>
</dbReference>
<dbReference type="Proteomes" id="UP000241690">
    <property type="component" value="Unassembled WGS sequence"/>
</dbReference>
<evidence type="ECO:0000256" key="3">
    <source>
        <dbReference type="PROSITE-ProRule" id="PRU00023"/>
    </source>
</evidence>
<feature type="repeat" description="ANK" evidence="3">
    <location>
        <begin position="937"/>
        <end position="970"/>
    </location>
</feature>
<name>A0A2T4ASV3_TRIHA</name>
<dbReference type="SUPFAM" id="SSF48403">
    <property type="entry name" value="Ankyrin repeat"/>
    <property type="match status" value="1"/>
</dbReference>
<protein>
    <submittedName>
        <fullName evidence="6">Uncharacterized protein</fullName>
    </submittedName>
</protein>
<keyword evidence="2 3" id="KW-0040">ANK repeat</keyword>
<dbReference type="Gene3D" id="3.40.50.1820">
    <property type="entry name" value="alpha/beta hydrolase"/>
    <property type="match status" value="1"/>
</dbReference>
<evidence type="ECO:0000259" key="4">
    <source>
        <dbReference type="Pfam" id="PF22939"/>
    </source>
</evidence>
<feature type="repeat" description="ANK" evidence="3">
    <location>
        <begin position="1176"/>
        <end position="1200"/>
    </location>
</feature>
<dbReference type="GeneID" id="36624055"/>
<dbReference type="Pfam" id="PF22939">
    <property type="entry name" value="WHD_GPIID"/>
    <property type="match status" value="1"/>
</dbReference>
<dbReference type="PROSITE" id="PS50088">
    <property type="entry name" value="ANK_REPEAT"/>
    <property type="match status" value="6"/>
</dbReference>
<dbReference type="InterPro" id="IPR027417">
    <property type="entry name" value="P-loop_NTPase"/>
</dbReference>
<keyword evidence="7" id="KW-1185">Reference proteome</keyword>
<dbReference type="InterPro" id="IPR056884">
    <property type="entry name" value="NPHP3-like_N"/>
</dbReference>
<dbReference type="SUPFAM" id="SSF53474">
    <property type="entry name" value="alpha/beta-Hydrolases"/>
    <property type="match status" value="1"/>
</dbReference>
<dbReference type="Pfam" id="PF00023">
    <property type="entry name" value="Ank"/>
    <property type="match status" value="1"/>
</dbReference>
<dbReference type="Pfam" id="PF12796">
    <property type="entry name" value="Ank_2"/>
    <property type="match status" value="3"/>
</dbReference>
<evidence type="ECO:0000256" key="1">
    <source>
        <dbReference type="ARBA" id="ARBA00022737"/>
    </source>
</evidence>